<comment type="similarity">
    <text evidence="2">Belongs to the SYS1 family.</text>
</comment>
<accession>D8U686</accession>
<evidence type="ECO:0000313" key="11">
    <source>
        <dbReference type="EMBL" id="EFJ44897.1"/>
    </source>
</evidence>
<keyword evidence="12" id="KW-1185">Reference proteome</keyword>
<dbReference type="PRINTS" id="PR01217">
    <property type="entry name" value="PRICHEXTENSN"/>
</dbReference>
<dbReference type="RefSeq" id="XP_002954180.1">
    <property type="nucleotide sequence ID" value="XM_002954134.1"/>
</dbReference>
<proteinExistence type="inferred from homology"/>
<feature type="non-terminal residue" evidence="11">
    <location>
        <position position="458"/>
    </location>
</feature>
<feature type="transmembrane region" description="Helical" evidence="10">
    <location>
        <begin position="341"/>
        <end position="360"/>
    </location>
</feature>
<feature type="transmembrane region" description="Helical" evidence="10">
    <location>
        <begin position="312"/>
        <end position="334"/>
    </location>
</feature>
<gene>
    <name evidence="11" type="ORF">VOLCADRAFT_121272</name>
</gene>
<evidence type="ECO:0000256" key="8">
    <source>
        <dbReference type="ARBA" id="ARBA00023136"/>
    </source>
</evidence>
<sequence length="458" mass="49016">MSQEPLGPDHPSSPSPPSLPRRSPDPVQSPQPKPSPKMAPSSPLKTPPTPLLPKLPPPKTPSPKPPSPRPLKMPPLARSPPKSPASRSPPKPPLARPPPKPSVPGLPLRAPPPRLSPRPPPVPKPPSPRLSPRPPPLPKPQPPPRSPAPRPNTRPPPPVKPPPRRPPPPARPPPQRPSPHPPKPPPPHPTLEPAVMPVPLRMPVYEPSNRTYLKAGSIGALTVMPLQSALSRVFVRMLCPVRKYAAVLRVGNPVDLSTWKLQCANVSLAPRTRHLLIERPDDGCGAAAGPSVARLSIQHLFSWRAYNLTIPVGYVSALSLLITAALGAVFLMWIVERAKKCLDFASTCFMFHFFFCWHYEGFPARFEWWLVNGLGLIIMSLLGEWLCLRREMQEIPLNTLRGRGANGGAAAASGSGGAGTSVPGGVVGGTSSAVQMAGSTLSSKSAFKPQVGQQALVS</sequence>
<dbReference type="InParanoid" id="D8U686"/>
<dbReference type="GO" id="GO:0005802">
    <property type="term" value="C:trans-Golgi network"/>
    <property type="evidence" value="ECO:0007669"/>
    <property type="project" value="TreeGrafter"/>
</dbReference>
<dbReference type="GO" id="GO:0005829">
    <property type="term" value="C:cytosol"/>
    <property type="evidence" value="ECO:0007669"/>
    <property type="project" value="GOC"/>
</dbReference>
<comment type="subcellular location">
    <subcellularLocation>
        <location evidence="1">Golgi apparatus membrane</location>
        <topology evidence="1">Multi-pass membrane protein</topology>
    </subcellularLocation>
</comment>
<dbReference type="GO" id="GO:0006895">
    <property type="term" value="P:Golgi to endosome transport"/>
    <property type="evidence" value="ECO:0007669"/>
    <property type="project" value="TreeGrafter"/>
</dbReference>
<evidence type="ECO:0000256" key="1">
    <source>
        <dbReference type="ARBA" id="ARBA00004653"/>
    </source>
</evidence>
<keyword evidence="3" id="KW-0813">Transport</keyword>
<evidence type="ECO:0000313" key="12">
    <source>
        <dbReference type="Proteomes" id="UP000001058"/>
    </source>
</evidence>
<dbReference type="STRING" id="3068.D8U686"/>
<dbReference type="KEGG" id="vcn:VOLCADRAFT_121272"/>
<keyword evidence="8 10" id="KW-0472">Membrane</keyword>
<dbReference type="Pfam" id="PF09801">
    <property type="entry name" value="SYS1"/>
    <property type="match status" value="1"/>
</dbReference>
<dbReference type="PANTHER" id="PTHR12952:SF0">
    <property type="entry name" value="PROTEIN SYS1 HOMOLOG"/>
    <property type="match status" value="1"/>
</dbReference>
<feature type="region of interest" description="Disordered" evidence="9">
    <location>
        <begin position="1"/>
        <end position="194"/>
    </location>
</feature>
<organism evidence="12">
    <name type="scientific">Volvox carteri f. nagariensis</name>
    <dbReference type="NCBI Taxonomy" id="3068"/>
    <lineage>
        <taxon>Eukaryota</taxon>
        <taxon>Viridiplantae</taxon>
        <taxon>Chlorophyta</taxon>
        <taxon>core chlorophytes</taxon>
        <taxon>Chlorophyceae</taxon>
        <taxon>CS clade</taxon>
        <taxon>Chlamydomonadales</taxon>
        <taxon>Volvocaceae</taxon>
        <taxon>Volvox</taxon>
    </lineage>
</organism>
<keyword evidence="6 10" id="KW-1133">Transmembrane helix</keyword>
<evidence type="ECO:0000256" key="7">
    <source>
        <dbReference type="ARBA" id="ARBA00023034"/>
    </source>
</evidence>
<dbReference type="GO" id="GO:0034067">
    <property type="term" value="P:protein localization to Golgi apparatus"/>
    <property type="evidence" value="ECO:0007669"/>
    <property type="project" value="TreeGrafter"/>
</dbReference>
<protein>
    <submittedName>
        <fullName evidence="11">Uncharacterized protein</fullName>
    </submittedName>
</protein>
<evidence type="ECO:0000256" key="4">
    <source>
        <dbReference type="ARBA" id="ARBA00022692"/>
    </source>
</evidence>
<feature type="compositionally biased region" description="Low complexity" evidence="9">
    <location>
        <begin position="1"/>
        <end position="10"/>
    </location>
</feature>
<dbReference type="GO" id="GO:0000139">
    <property type="term" value="C:Golgi membrane"/>
    <property type="evidence" value="ECO:0007669"/>
    <property type="project" value="UniProtKB-SubCell"/>
</dbReference>
<dbReference type="GeneID" id="9617337"/>
<keyword evidence="4 10" id="KW-0812">Transmembrane</keyword>
<dbReference type="EMBL" id="GL378361">
    <property type="protein sequence ID" value="EFJ44897.1"/>
    <property type="molecule type" value="Genomic_DNA"/>
</dbReference>
<name>D8U686_VOLCA</name>
<dbReference type="InterPro" id="IPR019185">
    <property type="entry name" value="Integral_membrane_SYS1-rel"/>
</dbReference>
<evidence type="ECO:0000256" key="2">
    <source>
        <dbReference type="ARBA" id="ARBA00008160"/>
    </source>
</evidence>
<evidence type="ECO:0000256" key="3">
    <source>
        <dbReference type="ARBA" id="ARBA00022448"/>
    </source>
</evidence>
<evidence type="ECO:0000256" key="9">
    <source>
        <dbReference type="SAM" id="MobiDB-lite"/>
    </source>
</evidence>
<dbReference type="PANTHER" id="PTHR12952">
    <property type="entry name" value="SYS1"/>
    <property type="match status" value="1"/>
</dbReference>
<keyword evidence="7" id="KW-0333">Golgi apparatus</keyword>
<dbReference type="GO" id="GO:0043001">
    <property type="term" value="P:Golgi to plasma membrane protein transport"/>
    <property type="evidence" value="ECO:0007669"/>
    <property type="project" value="TreeGrafter"/>
</dbReference>
<evidence type="ECO:0000256" key="10">
    <source>
        <dbReference type="SAM" id="Phobius"/>
    </source>
</evidence>
<evidence type="ECO:0000256" key="5">
    <source>
        <dbReference type="ARBA" id="ARBA00022927"/>
    </source>
</evidence>
<feature type="transmembrane region" description="Helical" evidence="10">
    <location>
        <begin position="366"/>
        <end position="388"/>
    </location>
</feature>
<feature type="compositionally biased region" description="Pro residues" evidence="9">
    <location>
        <begin position="27"/>
        <end position="37"/>
    </location>
</feature>
<keyword evidence="5" id="KW-0653">Protein transport</keyword>
<dbReference type="eggNOG" id="KOG4697">
    <property type="taxonomic scope" value="Eukaryota"/>
</dbReference>
<reference evidence="11 12" key="1">
    <citation type="journal article" date="2010" name="Science">
        <title>Genomic analysis of organismal complexity in the multicellular green alga Volvox carteri.</title>
        <authorList>
            <person name="Prochnik S.E."/>
            <person name="Umen J."/>
            <person name="Nedelcu A.M."/>
            <person name="Hallmann A."/>
            <person name="Miller S.M."/>
            <person name="Nishii I."/>
            <person name="Ferris P."/>
            <person name="Kuo A."/>
            <person name="Mitros T."/>
            <person name="Fritz-Laylin L.K."/>
            <person name="Hellsten U."/>
            <person name="Chapman J."/>
            <person name="Simakov O."/>
            <person name="Rensing S.A."/>
            <person name="Terry A."/>
            <person name="Pangilinan J."/>
            <person name="Kapitonov V."/>
            <person name="Jurka J."/>
            <person name="Salamov A."/>
            <person name="Shapiro H."/>
            <person name="Schmutz J."/>
            <person name="Grimwood J."/>
            <person name="Lindquist E."/>
            <person name="Lucas S."/>
            <person name="Grigoriev I.V."/>
            <person name="Schmitt R."/>
            <person name="Kirk D."/>
            <person name="Rokhsar D.S."/>
        </authorList>
    </citation>
    <scope>NUCLEOTIDE SEQUENCE [LARGE SCALE GENOMIC DNA]</scope>
    <source>
        <strain evidence="12">f. Nagariensis / Eve</strain>
    </source>
</reference>
<dbReference type="Proteomes" id="UP000001058">
    <property type="component" value="Unassembled WGS sequence"/>
</dbReference>
<feature type="compositionally biased region" description="Pro residues" evidence="9">
    <location>
        <begin position="45"/>
        <end position="190"/>
    </location>
</feature>
<evidence type="ECO:0000256" key="6">
    <source>
        <dbReference type="ARBA" id="ARBA00022989"/>
    </source>
</evidence>
<dbReference type="OrthoDB" id="542931at2759"/>
<dbReference type="AlphaFoldDB" id="D8U686"/>